<keyword evidence="1" id="KW-1133">Transmembrane helix</keyword>
<gene>
    <name evidence="3" type="ORF">CRP01_17470</name>
</gene>
<evidence type="ECO:0000259" key="2">
    <source>
        <dbReference type="Pfam" id="PF14238"/>
    </source>
</evidence>
<reference evidence="3 4" key="1">
    <citation type="submission" date="2017-10" db="EMBL/GenBank/DDBJ databases">
        <title>The draft genome sequence of Lewinella nigricans NBRC 102662.</title>
        <authorList>
            <person name="Wang K."/>
        </authorList>
    </citation>
    <scope>NUCLEOTIDE SEQUENCE [LARGE SCALE GENOMIC DNA]</scope>
    <source>
        <strain evidence="3 4">NBRC 102662</strain>
    </source>
</reference>
<feature type="domain" description="DUF4340" evidence="2">
    <location>
        <begin position="78"/>
        <end position="246"/>
    </location>
</feature>
<protein>
    <recommendedName>
        <fullName evidence="2">DUF4340 domain-containing protein</fullName>
    </recommendedName>
</protein>
<proteinExistence type="predicted"/>
<feature type="transmembrane region" description="Helical" evidence="1">
    <location>
        <begin position="6"/>
        <end position="23"/>
    </location>
</feature>
<dbReference type="OrthoDB" id="1414324at2"/>
<evidence type="ECO:0000256" key="1">
    <source>
        <dbReference type="SAM" id="Phobius"/>
    </source>
</evidence>
<dbReference type="Pfam" id="PF14238">
    <property type="entry name" value="DUF4340"/>
    <property type="match status" value="1"/>
</dbReference>
<dbReference type="InterPro" id="IPR025641">
    <property type="entry name" value="DUF4340"/>
</dbReference>
<name>A0A2D0NAA0_FLAN2</name>
<keyword evidence="4" id="KW-1185">Reference proteome</keyword>
<dbReference type="RefSeq" id="WP_099151357.1">
    <property type="nucleotide sequence ID" value="NZ_PDUD01000022.1"/>
</dbReference>
<dbReference type="EMBL" id="PDUD01000022">
    <property type="protein sequence ID" value="PHN05306.1"/>
    <property type="molecule type" value="Genomic_DNA"/>
</dbReference>
<comment type="caution">
    <text evidence="3">The sequence shown here is derived from an EMBL/GenBank/DDBJ whole genome shotgun (WGS) entry which is preliminary data.</text>
</comment>
<accession>A0A2D0NAA0</accession>
<evidence type="ECO:0000313" key="3">
    <source>
        <dbReference type="EMBL" id="PHN05306.1"/>
    </source>
</evidence>
<sequence>MSARNVVLILMFGSVIYAAYYLYRSHTIQPLQADLITIDTNRISQLRIHPRDNSQKSIQLQREEDYWIASNGQVHLRALPTPVASILGNLVKITTVDIAAKEENDWLKYGLGTGQGVRVEVYEGNELVEDFWVGNTVDDPSGADSLSFIRIHEEQEVYAVRGLSTWPFRQTFIQFRPRKLLALSSETPVDSFAFQLPDTLLSFQRSGQEWRCNGAPIPDPSLVQRFLRDLRHIESTVFVDDYDYNLPESNKFNSLVLYLPQTEQPVLVDAYLDTLRELPIILHSNQNPTTWFGSDSSGVYSRLFWPVDSLMIN</sequence>
<dbReference type="Proteomes" id="UP000223913">
    <property type="component" value="Unassembled WGS sequence"/>
</dbReference>
<keyword evidence="1" id="KW-0472">Membrane</keyword>
<evidence type="ECO:0000313" key="4">
    <source>
        <dbReference type="Proteomes" id="UP000223913"/>
    </source>
</evidence>
<dbReference type="AlphaFoldDB" id="A0A2D0NAA0"/>
<organism evidence="3 4">
    <name type="scientific">Flavilitoribacter nigricans (strain ATCC 23147 / DSM 23189 / NBRC 102662 / NCIMB 1420 / SS-2)</name>
    <name type="common">Lewinella nigricans</name>
    <dbReference type="NCBI Taxonomy" id="1122177"/>
    <lineage>
        <taxon>Bacteria</taxon>
        <taxon>Pseudomonadati</taxon>
        <taxon>Bacteroidota</taxon>
        <taxon>Saprospiria</taxon>
        <taxon>Saprospirales</taxon>
        <taxon>Lewinellaceae</taxon>
        <taxon>Flavilitoribacter</taxon>
    </lineage>
</organism>
<keyword evidence="1" id="KW-0812">Transmembrane</keyword>